<proteinExistence type="predicted"/>
<protein>
    <submittedName>
        <fullName evidence="1">Uncharacterized protein</fullName>
    </submittedName>
</protein>
<dbReference type="AlphaFoldDB" id="A0A6C0JGU8"/>
<organism evidence="1">
    <name type="scientific">viral metagenome</name>
    <dbReference type="NCBI Taxonomy" id="1070528"/>
    <lineage>
        <taxon>unclassified sequences</taxon>
        <taxon>metagenomes</taxon>
        <taxon>organismal metagenomes</taxon>
    </lineage>
</organism>
<accession>A0A6C0JGU8</accession>
<name>A0A6C0JGU8_9ZZZZ</name>
<evidence type="ECO:0000313" key="1">
    <source>
        <dbReference type="EMBL" id="QHU04171.1"/>
    </source>
</evidence>
<dbReference type="EMBL" id="MN740394">
    <property type="protein sequence ID" value="QHU04171.1"/>
    <property type="molecule type" value="Genomic_DNA"/>
</dbReference>
<reference evidence="1" key="1">
    <citation type="journal article" date="2020" name="Nature">
        <title>Giant virus diversity and host interactions through global metagenomics.</title>
        <authorList>
            <person name="Schulz F."/>
            <person name="Roux S."/>
            <person name="Paez-Espino D."/>
            <person name="Jungbluth S."/>
            <person name="Walsh D.A."/>
            <person name="Denef V.J."/>
            <person name="McMahon K.D."/>
            <person name="Konstantinidis K.T."/>
            <person name="Eloe-Fadrosh E.A."/>
            <person name="Kyrpides N.C."/>
            <person name="Woyke T."/>
        </authorList>
    </citation>
    <scope>NUCLEOTIDE SEQUENCE</scope>
    <source>
        <strain evidence="1">GVMAG-M-3300027708-39</strain>
    </source>
</reference>
<sequence>MGAKQIFNNVLQIGLNSLLYNLIIDNNKQSTFYENIYRR</sequence>